<reference evidence="10" key="1">
    <citation type="journal article" date="2018" name="Nat. Plants">
        <title>Whole-genome landscape of Medicago truncatula symbiotic genes.</title>
        <authorList>
            <person name="Pecrix Y."/>
            <person name="Staton S.E."/>
            <person name="Sallet E."/>
            <person name="Lelandais-Briere C."/>
            <person name="Moreau S."/>
            <person name="Carrere S."/>
            <person name="Blein T."/>
            <person name="Jardinaud M.F."/>
            <person name="Latrasse D."/>
            <person name="Zouine M."/>
            <person name="Zahm M."/>
            <person name="Kreplak J."/>
            <person name="Mayjonade B."/>
            <person name="Satge C."/>
            <person name="Perez M."/>
            <person name="Cauet S."/>
            <person name="Marande W."/>
            <person name="Chantry-Darmon C."/>
            <person name="Lopez-Roques C."/>
            <person name="Bouchez O."/>
            <person name="Berard A."/>
            <person name="Debelle F."/>
            <person name="Munos S."/>
            <person name="Bendahmane A."/>
            <person name="Berges H."/>
            <person name="Niebel A."/>
            <person name="Buitink J."/>
            <person name="Frugier F."/>
            <person name="Benhamed M."/>
            <person name="Crespi M."/>
            <person name="Gouzy J."/>
            <person name="Gamas P."/>
        </authorList>
    </citation>
    <scope>NUCLEOTIDE SEQUENCE [LARGE SCALE GENOMIC DNA]</scope>
    <source>
        <strain evidence="10">cv. Jemalong A17</strain>
    </source>
</reference>
<dbReference type="EMBL" id="PSQE01000006">
    <property type="protein sequence ID" value="RHN50008.1"/>
    <property type="molecule type" value="Genomic_DNA"/>
</dbReference>
<gene>
    <name evidence="9" type="ORF">MtrunA17_Chr6g0452791</name>
</gene>
<comment type="caution">
    <text evidence="9">The sequence shown here is derived from an EMBL/GenBank/DDBJ whole genome shotgun (WGS) entry which is preliminary data.</text>
</comment>
<dbReference type="InterPro" id="IPR017930">
    <property type="entry name" value="Myb_dom"/>
</dbReference>
<dbReference type="AlphaFoldDB" id="A0A396HBG4"/>
<feature type="domain" description="Myb-like" evidence="7">
    <location>
        <begin position="81"/>
        <end position="126"/>
    </location>
</feature>
<name>A0A396HBG4_MEDTR</name>
<evidence type="ECO:0000256" key="3">
    <source>
        <dbReference type="ARBA" id="ARBA00023125"/>
    </source>
</evidence>
<proteinExistence type="predicted"/>
<feature type="transmembrane region" description="Helical" evidence="6">
    <location>
        <begin position="151"/>
        <end position="172"/>
    </location>
</feature>
<evidence type="ECO:0000313" key="10">
    <source>
        <dbReference type="Proteomes" id="UP000265566"/>
    </source>
</evidence>
<keyword evidence="6" id="KW-0472">Membrane</keyword>
<keyword evidence="4" id="KW-0804">Transcription</keyword>
<keyword evidence="6" id="KW-1133">Transmembrane helix</keyword>
<dbReference type="InterPro" id="IPR009057">
    <property type="entry name" value="Homeodomain-like_sf"/>
</dbReference>
<dbReference type="InterPro" id="IPR001005">
    <property type="entry name" value="SANT/Myb"/>
</dbReference>
<keyword evidence="2" id="KW-0805">Transcription regulation</keyword>
<dbReference type="NCBIfam" id="TIGR01557">
    <property type="entry name" value="myb_SHAQKYF"/>
    <property type="match status" value="1"/>
</dbReference>
<evidence type="ECO:0000256" key="4">
    <source>
        <dbReference type="ARBA" id="ARBA00023163"/>
    </source>
</evidence>
<dbReference type="GO" id="GO:0005634">
    <property type="term" value="C:nucleus"/>
    <property type="evidence" value="ECO:0007669"/>
    <property type="project" value="UniProtKB-SubCell"/>
</dbReference>
<evidence type="ECO:0000256" key="6">
    <source>
        <dbReference type="SAM" id="Phobius"/>
    </source>
</evidence>
<dbReference type="Pfam" id="PF00249">
    <property type="entry name" value="Myb_DNA-binding"/>
    <property type="match status" value="1"/>
</dbReference>
<evidence type="ECO:0000256" key="1">
    <source>
        <dbReference type="ARBA" id="ARBA00004123"/>
    </source>
</evidence>
<accession>A0A396HBG4</accession>
<dbReference type="InterPro" id="IPR052245">
    <property type="entry name" value="Plant_Stress_Dev_TF"/>
</dbReference>
<organism evidence="9 10">
    <name type="scientific">Medicago truncatula</name>
    <name type="common">Barrel medic</name>
    <name type="synonym">Medicago tribuloides</name>
    <dbReference type="NCBI Taxonomy" id="3880"/>
    <lineage>
        <taxon>Eukaryota</taxon>
        <taxon>Viridiplantae</taxon>
        <taxon>Streptophyta</taxon>
        <taxon>Embryophyta</taxon>
        <taxon>Tracheophyta</taxon>
        <taxon>Spermatophyta</taxon>
        <taxon>Magnoliopsida</taxon>
        <taxon>eudicotyledons</taxon>
        <taxon>Gunneridae</taxon>
        <taxon>Pentapetalae</taxon>
        <taxon>rosids</taxon>
        <taxon>fabids</taxon>
        <taxon>Fabales</taxon>
        <taxon>Fabaceae</taxon>
        <taxon>Papilionoideae</taxon>
        <taxon>50 kb inversion clade</taxon>
        <taxon>NPAAA clade</taxon>
        <taxon>Hologalegina</taxon>
        <taxon>IRL clade</taxon>
        <taxon>Trifolieae</taxon>
        <taxon>Medicago</taxon>
    </lineage>
</organism>
<dbReference type="SUPFAM" id="SSF46689">
    <property type="entry name" value="Homeodomain-like"/>
    <property type="match status" value="1"/>
</dbReference>
<dbReference type="PROSITE" id="PS50090">
    <property type="entry name" value="MYB_LIKE"/>
    <property type="match status" value="1"/>
</dbReference>
<evidence type="ECO:0000256" key="5">
    <source>
        <dbReference type="ARBA" id="ARBA00023242"/>
    </source>
</evidence>
<comment type="subcellular location">
    <subcellularLocation>
        <location evidence="1">Nucleus</location>
    </subcellularLocation>
</comment>
<dbReference type="PANTHER" id="PTHR44191:SF64">
    <property type="entry name" value="TRANSCRIPTION FACTOR MYB1R1"/>
    <property type="match status" value="1"/>
</dbReference>
<dbReference type="PANTHER" id="PTHR44191">
    <property type="entry name" value="TRANSCRIPTION FACTOR KUA1"/>
    <property type="match status" value="1"/>
</dbReference>
<dbReference type="FunFam" id="1.10.10.60:FF:000009">
    <property type="entry name" value="transcription factor MYB1R1"/>
    <property type="match status" value="1"/>
</dbReference>
<dbReference type="CDD" id="cd00167">
    <property type="entry name" value="SANT"/>
    <property type="match status" value="1"/>
</dbReference>
<evidence type="ECO:0000259" key="8">
    <source>
        <dbReference type="PROSITE" id="PS51294"/>
    </source>
</evidence>
<evidence type="ECO:0000313" key="9">
    <source>
        <dbReference type="EMBL" id="RHN50008.1"/>
    </source>
</evidence>
<keyword evidence="3" id="KW-0238">DNA-binding</keyword>
<dbReference type="Gramene" id="rna34254">
    <property type="protein sequence ID" value="RHN50008.1"/>
    <property type="gene ID" value="gene34254"/>
</dbReference>
<dbReference type="GO" id="GO:0006355">
    <property type="term" value="P:regulation of DNA-templated transcription"/>
    <property type="evidence" value="ECO:0007669"/>
    <property type="project" value="UniProtKB-ARBA"/>
</dbReference>
<evidence type="ECO:0000259" key="7">
    <source>
        <dbReference type="PROSITE" id="PS50090"/>
    </source>
</evidence>
<evidence type="ECO:0000256" key="2">
    <source>
        <dbReference type="ARBA" id="ARBA00023015"/>
    </source>
</evidence>
<keyword evidence="5" id="KW-0539">Nucleus</keyword>
<feature type="domain" description="HTH myb-type" evidence="8">
    <location>
        <begin position="81"/>
        <end position="130"/>
    </location>
</feature>
<dbReference type="Proteomes" id="UP000265566">
    <property type="component" value="Chromosome 6"/>
</dbReference>
<keyword evidence="6" id="KW-0812">Transmembrane</keyword>
<dbReference type="GO" id="GO:0003677">
    <property type="term" value="F:DNA binding"/>
    <property type="evidence" value="ECO:0007669"/>
    <property type="project" value="UniProtKB-KW"/>
</dbReference>
<protein>
    <submittedName>
        <fullName evidence="9">Putative transcription factor MYB-HB-like family</fullName>
    </submittedName>
</protein>
<dbReference type="Gene3D" id="1.10.10.60">
    <property type="entry name" value="Homeodomain-like"/>
    <property type="match status" value="1"/>
</dbReference>
<dbReference type="PROSITE" id="PS51294">
    <property type="entry name" value="HTH_MYB"/>
    <property type="match status" value="1"/>
</dbReference>
<dbReference type="SMART" id="SM00717">
    <property type="entry name" value="SANT"/>
    <property type="match status" value="1"/>
</dbReference>
<dbReference type="InterPro" id="IPR006447">
    <property type="entry name" value="Myb_dom_plants"/>
</dbReference>
<sequence>MRQYDEHSDKSNVADRRHAYRSFSCTGRDDFLSGDVNMVDQLMDNPFLSASRGIGSGGVRRGWDPVKFFASSFGYAWTWIPWTEEEHKLFSVGLQKVDKGDWRGISRNYVKTRTPSQVASHAQKYFLCRSLYDATKSRNGSPISVNKYEQYLSAVAFAVTTFGTVALMSGFFT</sequence>